<dbReference type="EMBL" id="FNLO01000002">
    <property type="protein sequence ID" value="SDV47287.1"/>
    <property type="molecule type" value="Genomic_DNA"/>
</dbReference>
<evidence type="ECO:0000313" key="2">
    <source>
        <dbReference type="EMBL" id="SDV47287.1"/>
    </source>
</evidence>
<accession>A0A1H2PLK2</accession>
<dbReference type="STRING" id="1770053.SAMN05216551_102444"/>
<organism evidence="2 3">
    <name type="scientific">Chitinasiproducens palmae</name>
    <dbReference type="NCBI Taxonomy" id="1770053"/>
    <lineage>
        <taxon>Bacteria</taxon>
        <taxon>Pseudomonadati</taxon>
        <taxon>Pseudomonadota</taxon>
        <taxon>Betaproteobacteria</taxon>
        <taxon>Burkholderiales</taxon>
        <taxon>Burkholderiaceae</taxon>
        <taxon>Chitinasiproducens</taxon>
    </lineage>
</organism>
<protein>
    <submittedName>
        <fullName evidence="2">SnoaL-like domain-containing protein</fullName>
    </submittedName>
</protein>
<dbReference type="InterPro" id="IPR037401">
    <property type="entry name" value="SnoaL-like"/>
</dbReference>
<dbReference type="RefSeq" id="WP_091905747.1">
    <property type="nucleotide sequence ID" value="NZ_FNLO01000002.1"/>
</dbReference>
<dbReference type="InterPro" id="IPR032710">
    <property type="entry name" value="NTF2-like_dom_sf"/>
</dbReference>
<keyword evidence="3" id="KW-1185">Reference proteome</keyword>
<feature type="domain" description="SnoaL-like" evidence="1">
    <location>
        <begin position="63"/>
        <end position="163"/>
    </location>
</feature>
<dbReference type="Gene3D" id="3.10.450.50">
    <property type="match status" value="1"/>
</dbReference>
<proteinExistence type="predicted"/>
<reference evidence="3" key="1">
    <citation type="submission" date="2016-09" db="EMBL/GenBank/DDBJ databases">
        <authorList>
            <person name="Varghese N."/>
            <person name="Submissions S."/>
        </authorList>
    </citation>
    <scope>NUCLEOTIDE SEQUENCE [LARGE SCALE GENOMIC DNA]</scope>
    <source>
        <strain evidence="3">JS23</strain>
    </source>
</reference>
<dbReference type="AlphaFoldDB" id="A0A1H2PLK2"/>
<dbReference type="CDD" id="cd00531">
    <property type="entry name" value="NTF2_like"/>
    <property type="match status" value="1"/>
</dbReference>
<sequence>MTLSSLPPSAATPNGDIASRLARLEAIEEIRALKAHYGALADAKYQSSGLPCEPAELDRIAGLQAACFTDDAVWAGGDGFGGDLTGRPALHDWFRRMPWRFAMHCYTSESIRVDVDTNRAEAVWRLTQVAIRNDNGRAVWLGGVTREHYRREPTGDWRIARMRFEQLHMLALAEDEARLATNFQALDALSGNRSDARR</sequence>
<evidence type="ECO:0000259" key="1">
    <source>
        <dbReference type="Pfam" id="PF13577"/>
    </source>
</evidence>
<dbReference type="OrthoDB" id="4571298at2"/>
<name>A0A1H2PLK2_9BURK</name>
<evidence type="ECO:0000313" key="3">
    <source>
        <dbReference type="Proteomes" id="UP000243719"/>
    </source>
</evidence>
<gene>
    <name evidence="2" type="ORF">SAMN05216551_102444</name>
</gene>
<dbReference type="Proteomes" id="UP000243719">
    <property type="component" value="Unassembled WGS sequence"/>
</dbReference>
<dbReference type="Pfam" id="PF13577">
    <property type="entry name" value="SnoaL_4"/>
    <property type="match status" value="1"/>
</dbReference>
<dbReference type="SUPFAM" id="SSF54427">
    <property type="entry name" value="NTF2-like"/>
    <property type="match status" value="1"/>
</dbReference>